<sequence length="46" mass="5180">MILDAIPGRKRKFTRQRRDRPEPRAFGEIAAGLVARLAERAGPVVH</sequence>
<evidence type="ECO:0000256" key="1">
    <source>
        <dbReference type="SAM" id="MobiDB-lite"/>
    </source>
</evidence>
<dbReference type="EMBL" id="CP006644">
    <property type="protein sequence ID" value="AHE52719.1"/>
    <property type="molecule type" value="Genomic_DNA"/>
</dbReference>
<feature type="compositionally biased region" description="Basic residues" evidence="1">
    <location>
        <begin position="8"/>
        <end position="18"/>
    </location>
</feature>
<dbReference type="KEGG" id="ssan:NX02_04890"/>
<dbReference type="RefSeq" id="WP_158013911.1">
    <property type="nucleotide sequence ID" value="NZ_CP006644.1"/>
</dbReference>
<proteinExistence type="predicted"/>
<evidence type="ECO:0000313" key="2">
    <source>
        <dbReference type="EMBL" id="AHE52719.1"/>
    </source>
</evidence>
<organism evidence="2 3">
    <name type="scientific">Sphingomonas sanxanigenens DSM 19645 = NX02</name>
    <dbReference type="NCBI Taxonomy" id="1123269"/>
    <lineage>
        <taxon>Bacteria</taxon>
        <taxon>Pseudomonadati</taxon>
        <taxon>Pseudomonadota</taxon>
        <taxon>Alphaproteobacteria</taxon>
        <taxon>Sphingomonadales</taxon>
        <taxon>Sphingomonadaceae</taxon>
        <taxon>Sphingomonas</taxon>
    </lineage>
</organism>
<dbReference type="HOGENOM" id="CLU_3189150_0_0_5"/>
<name>W0A436_9SPHN</name>
<dbReference type="Proteomes" id="UP000018851">
    <property type="component" value="Chromosome"/>
</dbReference>
<dbReference type="AlphaFoldDB" id="W0A436"/>
<evidence type="ECO:0000313" key="3">
    <source>
        <dbReference type="Proteomes" id="UP000018851"/>
    </source>
</evidence>
<gene>
    <name evidence="2" type="ORF">NX02_04890</name>
</gene>
<protein>
    <submittedName>
        <fullName evidence="2">Uncharacterized protein</fullName>
    </submittedName>
</protein>
<feature type="region of interest" description="Disordered" evidence="1">
    <location>
        <begin position="1"/>
        <end position="22"/>
    </location>
</feature>
<keyword evidence="3" id="KW-1185">Reference proteome</keyword>
<accession>W0A436</accession>
<reference evidence="2 3" key="1">
    <citation type="submission" date="2013-07" db="EMBL/GenBank/DDBJ databases">
        <title>Completed genome of Sphingomonas sanxanigenens NX02.</title>
        <authorList>
            <person name="Ma T."/>
            <person name="Huang H."/>
            <person name="Wu M."/>
            <person name="Li X."/>
            <person name="Li G."/>
        </authorList>
    </citation>
    <scope>NUCLEOTIDE SEQUENCE [LARGE SCALE GENOMIC DNA]</scope>
    <source>
        <strain evidence="2 3">NX02</strain>
    </source>
</reference>
<dbReference type="STRING" id="1123269.NX02_04890"/>